<accession>A0A1Q9EL18</accession>
<protein>
    <submittedName>
        <fullName evidence="2">Uncharacterized protein</fullName>
    </submittedName>
</protein>
<comment type="caution">
    <text evidence="2">The sequence shown here is derived from an EMBL/GenBank/DDBJ whole genome shotgun (WGS) entry which is preliminary data.</text>
</comment>
<organism evidence="2 3">
    <name type="scientific">Symbiodinium microadriaticum</name>
    <name type="common">Dinoflagellate</name>
    <name type="synonym">Zooxanthella microadriatica</name>
    <dbReference type="NCBI Taxonomy" id="2951"/>
    <lineage>
        <taxon>Eukaryota</taxon>
        <taxon>Sar</taxon>
        <taxon>Alveolata</taxon>
        <taxon>Dinophyceae</taxon>
        <taxon>Suessiales</taxon>
        <taxon>Symbiodiniaceae</taxon>
        <taxon>Symbiodinium</taxon>
    </lineage>
</organism>
<proteinExistence type="predicted"/>
<feature type="region of interest" description="Disordered" evidence="1">
    <location>
        <begin position="510"/>
        <end position="571"/>
    </location>
</feature>
<evidence type="ECO:0000313" key="3">
    <source>
        <dbReference type="Proteomes" id="UP000186817"/>
    </source>
</evidence>
<name>A0A1Q9EL18_SYMMI</name>
<sequence>MAYPPHACASGIRCLFIEILCPEVGVKIHGQWLVDVCFRVERSPCSWKHGVKEQIWEIVSFPVVDSVPTLGTFVLHTSVHTPLRAGRLEHLVLVAEVSASVVSPPPESRFVHRGWDGRVLDVDEFQVAKALLTGEADLLSQEVDGKNLFDWRPKTPRRVLPRYLSFAPCMEAFRSQAAVDGIATAEAMAYLLDVAILIGDAELARCCTKHCTRLPLRRWRGHELVRIMVDDDLPCRRAEIREKDALAAGLELEHLKLFSYVMAPGRVISLAEAIVLSADAELRRRVEGLQLQLGPWSGNDDDYDEMAICLLDRSGGQVRLSSERLHRAKKAGLALSSFRTQVPFDCQRCDEDTVYSAFSLLDLAILFGQSDCARLCGPMDIEATKATLPASLDAMPLVWEEEDPCYMCRACTSFRITDLWAESIASLPERRATAAEALRAALQASRRTIASSAGFGLFQAMQCWARGKSVPMALVNLVLTFAAERPSLLQALEGREGELPPLGHWWEESEHRDHQDLRSPQPMAESTEPHPVSQNVGVTEWPPAASSSDAQAHPDSTSEKENGPDQDTTDDLLTALRNSKSDNPPLSGDGVVIFRLTRKSSCRGGAGCEVAPEWSPIKALFVPLTQPQLQELAQGSSIYELGKANLLALQSDAELLTAAFSDLQRKVRPRLRREAPRLDEDDAALGAADDEPLLVVEGGLRTDSSARYPVYTPEP</sequence>
<evidence type="ECO:0000256" key="1">
    <source>
        <dbReference type="SAM" id="MobiDB-lite"/>
    </source>
</evidence>
<dbReference type="Proteomes" id="UP000186817">
    <property type="component" value="Unassembled WGS sequence"/>
</dbReference>
<dbReference type="EMBL" id="LSRX01000123">
    <property type="protein sequence ID" value="OLQ08154.1"/>
    <property type="molecule type" value="Genomic_DNA"/>
</dbReference>
<evidence type="ECO:0000313" key="2">
    <source>
        <dbReference type="EMBL" id="OLQ08154.1"/>
    </source>
</evidence>
<reference evidence="2 3" key="1">
    <citation type="submission" date="2016-02" db="EMBL/GenBank/DDBJ databases">
        <title>Genome analysis of coral dinoflagellate symbionts highlights evolutionary adaptations to a symbiotic lifestyle.</title>
        <authorList>
            <person name="Aranda M."/>
            <person name="Li Y."/>
            <person name="Liew Y.J."/>
            <person name="Baumgarten S."/>
            <person name="Simakov O."/>
            <person name="Wilson M."/>
            <person name="Piel J."/>
            <person name="Ashoor H."/>
            <person name="Bougouffa S."/>
            <person name="Bajic V.B."/>
            <person name="Ryu T."/>
            <person name="Ravasi T."/>
            <person name="Bayer T."/>
            <person name="Micklem G."/>
            <person name="Kim H."/>
            <person name="Bhak J."/>
            <person name="Lajeunesse T.C."/>
            <person name="Voolstra C.R."/>
        </authorList>
    </citation>
    <scope>NUCLEOTIDE SEQUENCE [LARGE SCALE GENOMIC DNA]</scope>
    <source>
        <strain evidence="2 3">CCMP2467</strain>
    </source>
</reference>
<gene>
    <name evidence="2" type="ORF">AK812_SmicGene8342</name>
</gene>
<dbReference type="AlphaFoldDB" id="A0A1Q9EL18"/>
<keyword evidence="3" id="KW-1185">Reference proteome</keyword>
<dbReference type="OrthoDB" id="417389at2759"/>